<accession>A0A2H9ZU97</accession>
<dbReference type="Proteomes" id="UP000236161">
    <property type="component" value="Unassembled WGS sequence"/>
</dbReference>
<dbReference type="AlphaFoldDB" id="A0A2H9ZU97"/>
<name>A0A2H9ZU97_9ASPA</name>
<dbReference type="EMBL" id="KZ453894">
    <property type="protein sequence ID" value="PKA46863.1"/>
    <property type="molecule type" value="Genomic_DNA"/>
</dbReference>
<protein>
    <submittedName>
        <fullName evidence="1">Uncharacterized protein</fullName>
    </submittedName>
</protein>
<organism evidence="1 2">
    <name type="scientific">Apostasia shenzhenica</name>
    <dbReference type="NCBI Taxonomy" id="1088818"/>
    <lineage>
        <taxon>Eukaryota</taxon>
        <taxon>Viridiplantae</taxon>
        <taxon>Streptophyta</taxon>
        <taxon>Embryophyta</taxon>
        <taxon>Tracheophyta</taxon>
        <taxon>Spermatophyta</taxon>
        <taxon>Magnoliopsida</taxon>
        <taxon>Liliopsida</taxon>
        <taxon>Asparagales</taxon>
        <taxon>Orchidaceae</taxon>
        <taxon>Apostasioideae</taxon>
        <taxon>Apostasia</taxon>
    </lineage>
</organism>
<evidence type="ECO:0000313" key="2">
    <source>
        <dbReference type="Proteomes" id="UP000236161"/>
    </source>
</evidence>
<keyword evidence="2" id="KW-1185">Reference proteome</keyword>
<proteinExistence type="predicted"/>
<sequence>MWNTCPRQELGHVNPAPGFLLAQHPQGRSGIRGEMPSMPVLRRHIEAVSGISQAYQFVLAFRHLGAGFFRLNAHHQVGFTLTITIYFFPYEFQEVSNLKPTAMRLKSLLLP</sequence>
<gene>
    <name evidence="1" type="ORF">AXF42_Ash015757</name>
</gene>
<reference evidence="1 2" key="1">
    <citation type="journal article" date="2017" name="Nature">
        <title>The Apostasia genome and the evolution of orchids.</title>
        <authorList>
            <person name="Zhang G.Q."/>
            <person name="Liu K.W."/>
            <person name="Li Z."/>
            <person name="Lohaus R."/>
            <person name="Hsiao Y.Y."/>
            <person name="Niu S.C."/>
            <person name="Wang J.Y."/>
            <person name="Lin Y.C."/>
            <person name="Xu Q."/>
            <person name="Chen L.J."/>
            <person name="Yoshida K."/>
            <person name="Fujiwara S."/>
            <person name="Wang Z.W."/>
            <person name="Zhang Y.Q."/>
            <person name="Mitsuda N."/>
            <person name="Wang M."/>
            <person name="Liu G.H."/>
            <person name="Pecoraro L."/>
            <person name="Huang H.X."/>
            <person name="Xiao X.J."/>
            <person name="Lin M."/>
            <person name="Wu X.Y."/>
            <person name="Wu W.L."/>
            <person name="Chen Y.Y."/>
            <person name="Chang S.B."/>
            <person name="Sakamoto S."/>
            <person name="Ohme-Takagi M."/>
            <person name="Yagi M."/>
            <person name="Zeng S.J."/>
            <person name="Shen C.Y."/>
            <person name="Yeh C.M."/>
            <person name="Luo Y.B."/>
            <person name="Tsai W.C."/>
            <person name="Van de Peer Y."/>
            <person name="Liu Z.J."/>
        </authorList>
    </citation>
    <scope>NUCLEOTIDE SEQUENCE [LARGE SCALE GENOMIC DNA]</scope>
    <source>
        <strain evidence="2">cv. Shenzhen</strain>
        <tissue evidence="1">Stem</tissue>
    </source>
</reference>
<evidence type="ECO:0000313" key="1">
    <source>
        <dbReference type="EMBL" id="PKA46863.1"/>
    </source>
</evidence>